<dbReference type="PANTHER" id="PTHR34023:SF4">
    <property type="entry name" value="RNASE H TYPE-1 DOMAIN-CONTAINING PROTEIN"/>
    <property type="match status" value="1"/>
</dbReference>
<dbReference type="InterPro" id="IPR044730">
    <property type="entry name" value="RNase_H-like_dom_plant"/>
</dbReference>
<dbReference type="Proteomes" id="UP001293593">
    <property type="component" value="Unassembled WGS sequence"/>
</dbReference>
<evidence type="ECO:0000313" key="2">
    <source>
        <dbReference type="EMBL" id="KAK4280304.1"/>
    </source>
</evidence>
<dbReference type="Pfam" id="PF13456">
    <property type="entry name" value="RVT_3"/>
    <property type="match status" value="1"/>
</dbReference>
<reference evidence="2" key="1">
    <citation type="submission" date="2023-10" db="EMBL/GenBank/DDBJ databases">
        <title>Chromosome-level genome of the transformable northern wattle, Acacia crassicarpa.</title>
        <authorList>
            <person name="Massaro I."/>
            <person name="Sinha N.R."/>
            <person name="Poethig S."/>
            <person name="Leichty A.R."/>
        </authorList>
    </citation>
    <scope>NUCLEOTIDE SEQUENCE</scope>
    <source>
        <strain evidence="2">Acra3RX</strain>
        <tissue evidence="2">Leaf</tissue>
    </source>
</reference>
<protein>
    <recommendedName>
        <fullName evidence="1">RNase H type-1 domain-containing protein</fullName>
    </recommendedName>
</protein>
<dbReference type="InterPro" id="IPR002156">
    <property type="entry name" value="RNaseH_domain"/>
</dbReference>
<dbReference type="CDD" id="cd06222">
    <property type="entry name" value="RNase_H_like"/>
    <property type="match status" value="1"/>
</dbReference>
<dbReference type="SUPFAM" id="SSF53098">
    <property type="entry name" value="Ribonuclease H-like"/>
    <property type="match status" value="1"/>
</dbReference>
<sequence>MEMAWAQGFREVTVQLDCLVAKNLVCSIDEDGGVNRNLVRRIHHFLGRDWRLTWEHVYREGNHCADFLASFALTVDRGHHVLLEPPEGLQRFLQDDATRVRHVRLCPAVN</sequence>
<keyword evidence="3" id="KW-1185">Reference proteome</keyword>
<feature type="domain" description="RNase H type-1" evidence="1">
    <location>
        <begin position="1"/>
        <end position="72"/>
    </location>
</feature>
<evidence type="ECO:0000313" key="3">
    <source>
        <dbReference type="Proteomes" id="UP001293593"/>
    </source>
</evidence>
<dbReference type="Gene3D" id="3.30.420.10">
    <property type="entry name" value="Ribonuclease H-like superfamily/Ribonuclease H"/>
    <property type="match status" value="1"/>
</dbReference>
<dbReference type="GO" id="GO:0003676">
    <property type="term" value="F:nucleic acid binding"/>
    <property type="evidence" value="ECO:0007669"/>
    <property type="project" value="InterPro"/>
</dbReference>
<dbReference type="InterPro" id="IPR012337">
    <property type="entry name" value="RNaseH-like_sf"/>
</dbReference>
<accession>A0AAE1N095</accession>
<dbReference type="AlphaFoldDB" id="A0AAE1N095"/>
<dbReference type="InterPro" id="IPR036397">
    <property type="entry name" value="RNaseH_sf"/>
</dbReference>
<dbReference type="EMBL" id="JAWXYG010000002">
    <property type="protein sequence ID" value="KAK4280304.1"/>
    <property type="molecule type" value="Genomic_DNA"/>
</dbReference>
<comment type="caution">
    <text evidence="2">The sequence shown here is derived from an EMBL/GenBank/DDBJ whole genome shotgun (WGS) entry which is preliminary data.</text>
</comment>
<proteinExistence type="predicted"/>
<dbReference type="PANTHER" id="PTHR34023">
    <property type="entry name" value="RNASE H DOMAIN-CONTAINING PROTEIN"/>
    <property type="match status" value="1"/>
</dbReference>
<dbReference type="GO" id="GO:0004523">
    <property type="term" value="F:RNA-DNA hybrid ribonuclease activity"/>
    <property type="evidence" value="ECO:0007669"/>
    <property type="project" value="InterPro"/>
</dbReference>
<evidence type="ECO:0000259" key="1">
    <source>
        <dbReference type="Pfam" id="PF13456"/>
    </source>
</evidence>
<organism evidence="2 3">
    <name type="scientific">Acacia crassicarpa</name>
    <name type="common">northern wattle</name>
    <dbReference type="NCBI Taxonomy" id="499986"/>
    <lineage>
        <taxon>Eukaryota</taxon>
        <taxon>Viridiplantae</taxon>
        <taxon>Streptophyta</taxon>
        <taxon>Embryophyta</taxon>
        <taxon>Tracheophyta</taxon>
        <taxon>Spermatophyta</taxon>
        <taxon>Magnoliopsida</taxon>
        <taxon>eudicotyledons</taxon>
        <taxon>Gunneridae</taxon>
        <taxon>Pentapetalae</taxon>
        <taxon>rosids</taxon>
        <taxon>fabids</taxon>
        <taxon>Fabales</taxon>
        <taxon>Fabaceae</taxon>
        <taxon>Caesalpinioideae</taxon>
        <taxon>mimosoid clade</taxon>
        <taxon>Acacieae</taxon>
        <taxon>Acacia</taxon>
    </lineage>
</organism>
<gene>
    <name evidence="2" type="ORF">QN277_011943</name>
</gene>
<name>A0AAE1N095_9FABA</name>